<accession>A0A1A9HYJ2</accession>
<gene>
    <name evidence="1" type="ORF">A8C56_05140</name>
</gene>
<protein>
    <submittedName>
        <fullName evidence="1">Uncharacterized protein</fullName>
    </submittedName>
</protein>
<proteinExistence type="predicted"/>
<dbReference type="Proteomes" id="UP000077667">
    <property type="component" value="Chromosome"/>
</dbReference>
<dbReference type="AlphaFoldDB" id="A0A1A9HYJ2"/>
<dbReference type="KEGG" id="nia:A8C56_05140"/>
<organism evidence="1 2">
    <name type="scientific">Niabella ginsenosidivorans</name>
    <dbReference type="NCBI Taxonomy" id="1176587"/>
    <lineage>
        <taxon>Bacteria</taxon>
        <taxon>Pseudomonadati</taxon>
        <taxon>Bacteroidota</taxon>
        <taxon>Chitinophagia</taxon>
        <taxon>Chitinophagales</taxon>
        <taxon>Chitinophagaceae</taxon>
        <taxon>Niabella</taxon>
    </lineage>
</organism>
<name>A0A1A9HYJ2_9BACT</name>
<keyword evidence="2" id="KW-1185">Reference proteome</keyword>
<dbReference type="EMBL" id="CP015772">
    <property type="protein sequence ID" value="ANH80457.1"/>
    <property type="molecule type" value="Genomic_DNA"/>
</dbReference>
<evidence type="ECO:0000313" key="2">
    <source>
        <dbReference type="Proteomes" id="UP000077667"/>
    </source>
</evidence>
<sequence>MAAKPDKYLIINIIFFDEKLKRNSIYCRFVYTILKINIIMEAVEKISKAEQKIAIESYDALASVMRIS</sequence>
<dbReference type="STRING" id="1176587.A8C56_05140"/>
<evidence type="ECO:0000313" key="1">
    <source>
        <dbReference type="EMBL" id="ANH80457.1"/>
    </source>
</evidence>
<reference evidence="1 2" key="1">
    <citation type="submission" date="2016-05" db="EMBL/GenBank/DDBJ databases">
        <title>Niabella ginsenosidivorans BS26 whole genome sequencing.</title>
        <authorList>
            <person name="Im W.T."/>
            <person name="Siddiqi M.Z."/>
        </authorList>
    </citation>
    <scope>NUCLEOTIDE SEQUENCE [LARGE SCALE GENOMIC DNA]</scope>
    <source>
        <strain evidence="1 2">BS26</strain>
    </source>
</reference>